<comment type="similarity">
    <text evidence="8">Belongs to the CN hydrolase family. Apolipoprotein N-acyltransferase subfamily.</text>
</comment>
<feature type="transmembrane region" description="Helical" evidence="8">
    <location>
        <begin position="48"/>
        <end position="67"/>
    </location>
</feature>
<dbReference type="InterPro" id="IPR004563">
    <property type="entry name" value="Apolipo_AcylTrfase"/>
</dbReference>
<proteinExistence type="inferred from homology"/>
<evidence type="ECO:0000256" key="2">
    <source>
        <dbReference type="ARBA" id="ARBA00022475"/>
    </source>
</evidence>
<comment type="pathway">
    <text evidence="8">Protein modification; lipoprotein biosynthesis (N-acyl transfer).</text>
</comment>
<dbReference type="CDD" id="cd07571">
    <property type="entry name" value="ALP_N-acyl_transferase"/>
    <property type="match status" value="1"/>
</dbReference>
<evidence type="ECO:0000256" key="5">
    <source>
        <dbReference type="ARBA" id="ARBA00022989"/>
    </source>
</evidence>
<feature type="transmembrane region" description="Helical" evidence="8">
    <location>
        <begin position="111"/>
        <end position="136"/>
    </location>
</feature>
<evidence type="ECO:0000256" key="1">
    <source>
        <dbReference type="ARBA" id="ARBA00004651"/>
    </source>
</evidence>
<evidence type="ECO:0000256" key="6">
    <source>
        <dbReference type="ARBA" id="ARBA00023136"/>
    </source>
</evidence>
<keyword evidence="12" id="KW-1185">Reference proteome</keyword>
<dbReference type="SUPFAM" id="SSF56317">
    <property type="entry name" value="Carbon-nitrogen hydrolase"/>
    <property type="match status" value="1"/>
</dbReference>
<evidence type="ECO:0000259" key="10">
    <source>
        <dbReference type="PROSITE" id="PS50263"/>
    </source>
</evidence>
<evidence type="ECO:0000313" key="12">
    <source>
        <dbReference type="Proteomes" id="UP000625316"/>
    </source>
</evidence>
<dbReference type="GO" id="GO:0005886">
    <property type="term" value="C:plasma membrane"/>
    <property type="evidence" value="ECO:0007669"/>
    <property type="project" value="UniProtKB-SubCell"/>
</dbReference>
<dbReference type="NCBIfam" id="TIGR00546">
    <property type="entry name" value="lnt"/>
    <property type="match status" value="1"/>
</dbReference>
<comment type="subcellular location">
    <subcellularLocation>
        <location evidence="1 8">Cell membrane</location>
        <topology evidence="1 8">Multi-pass membrane protein</topology>
    </subcellularLocation>
</comment>
<dbReference type="InterPro" id="IPR003010">
    <property type="entry name" value="C-N_Hydrolase"/>
</dbReference>
<dbReference type="InterPro" id="IPR045378">
    <property type="entry name" value="LNT_N"/>
</dbReference>
<dbReference type="AlphaFoldDB" id="A0A928VGV2"/>
<name>A0A928VGV2_9CYAN</name>
<comment type="caution">
    <text evidence="11">The sequence shown here is derived from an EMBL/GenBank/DDBJ whole genome shotgun (WGS) entry which is preliminary data.</text>
</comment>
<dbReference type="PROSITE" id="PS50263">
    <property type="entry name" value="CN_HYDROLASE"/>
    <property type="match status" value="1"/>
</dbReference>
<sequence length="553" mass="61130">MTAPPQPTPTPEQQHPPQRSWQQRLKWRSLLALLSGLTMSLAPAPLNWWGFAWVSLIPLWWIVFPQAPGQTAGAQRRGIKWPLICWSLAYHGISLSWITGLHPLTWMGIPWAGSVAIVAFAWTFITGWGIASVLLWGSGLRWLERQFTLNAGERVLAGVALWCTIEAGRSLTPLDWTALSYTQSPGNLWLLHLGQLSGNLTISALIVAVNGLVAEALRPANLKLPPKGLYPGGWRWQVPRSTMLTAAFTTLIVSHSIGAALYFQPLNNATNQALNIGIIQGNIPTRIKLSGAGIKQAIRNYTNGYRELAQQGVDAVLTPEGALPFNWEQEKPAILEQAIAQTNIPLWLGSFGRARGNDGKLRPTQRLFSLDATGQTISHYDKVKLVPLGESMPLEPILGKVIGRLSPLRSFLLPGHSHQIFETEFGRAAIGICYESAFPHLFRNQVKQGANLIITASNLDPYSEVLMAQHQAHDIMRSIELDRWAVRATNTGYSSIITPHGKVVWRSTPHQLVSHSDRVYRRHHLTPYTQLGNWLTPLLVVGLGVKLGVKRSA</sequence>
<evidence type="ECO:0000313" key="11">
    <source>
        <dbReference type="EMBL" id="MBE9028371.1"/>
    </source>
</evidence>
<comment type="catalytic activity">
    <reaction evidence="8">
        <text>N-terminal S-1,2-diacyl-sn-glyceryl-L-cysteinyl-[lipoprotein] + a glycerophospholipid = N-acyl-S-1,2-diacyl-sn-glyceryl-L-cysteinyl-[lipoprotein] + a 2-acyl-sn-glycero-3-phospholipid + H(+)</text>
        <dbReference type="Rhea" id="RHEA:48228"/>
        <dbReference type="Rhea" id="RHEA-COMP:14681"/>
        <dbReference type="Rhea" id="RHEA-COMP:14684"/>
        <dbReference type="ChEBI" id="CHEBI:15378"/>
        <dbReference type="ChEBI" id="CHEBI:136912"/>
        <dbReference type="ChEBI" id="CHEBI:140656"/>
        <dbReference type="ChEBI" id="CHEBI:140657"/>
        <dbReference type="ChEBI" id="CHEBI:140660"/>
        <dbReference type="EC" id="2.3.1.269"/>
    </reaction>
</comment>
<keyword evidence="4 8" id="KW-0812">Transmembrane</keyword>
<feature type="region of interest" description="Disordered" evidence="9">
    <location>
        <begin position="1"/>
        <end position="20"/>
    </location>
</feature>
<feature type="transmembrane region" description="Helical" evidence="8">
    <location>
        <begin position="79"/>
        <end position="99"/>
    </location>
</feature>
<keyword evidence="7 8" id="KW-0012">Acyltransferase</keyword>
<keyword evidence="6 8" id="KW-0472">Membrane</keyword>
<dbReference type="InterPro" id="IPR036526">
    <property type="entry name" value="C-N_Hydrolase_sf"/>
</dbReference>
<accession>A0A928VGV2</accession>
<evidence type="ECO:0000256" key="4">
    <source>
        <dbReference type="ARBA" id="ARBA00022692"/>
    </source>
</evidence>
<organism evidence="11 12">
    <name type="scientific">Romeriopsis navalis LEGE 11480</name>
    <dbReference type="NCBI Taxonomy" id="2777977"/>
    <lineage>
        <taxon>Bacteria</taxon>
        <taxon>Bacillati</taxon>
        <taxon>Cyanobacteriota</taxon>
        <taxon>Cyanophyceae</taxon>
        <taxon>Leptolyngbyales</taxon>
        <taxon>Leptolyngbyaceae</taxon>
        <taxon>Romeriopsis</taxon>
        <taxon>Romeriopsis navalis</taxon>
    </lineage>
</organism>
<dbReference type="PANTHER" id="PTHR38686:SF1">
    <property type="entry name" value="APOLIPOPROTEIN N-ACYLTRANSFERASE"/>
    <property type="match status" value="1"/>
</dbReference>
<dbReference type="Pfam" id="PF20154">
    <property type="entry name" value="LNT_N"/>
    <property type="match status" value="1"/>
</dbReference>
<dbReference type="PANTHER" id="PTHR38686">
    <property type="entry name" value="APOLIPOPROTEIN N-ACYLTRANSFERASE"/>
    <property type="match status" value="1"/>
</dbReference>
<dbReference type="GO" id="GO:0016410">
    <property type="term" value="F:N-acyltransferase activity"/>
    <property type="evidence" value="ECO:0007669"/>
    <property type="project" value="UniProtKB-UniRule"/>
</dbReference>
<dbReference type="HAMAP" id="MF_01148">
    <property type="entry name" value="Lnt"/>
    <property type="match status" value="1"/>
</dbReference>
<evidence type="ECO:0000256" key="9">
    <source>
        <dbReference type="SAM" id="MobiDB-lite"/>
    </source>
</evidence>
<feature type="compositionally biased region" description="Pro residues" evidence="9">
    <location>
        <begin position="1"/>
        <end position="10"/>
    </location>
</feature>
<comment type="caution">
    <text evidence="8">Lacks conserved residue(s) required for the propagation of feature annotation.</text>
</comment>
<dbReference type="GO" id="GO:0042158">
    <property type="term" value="P:lipoprotein biosynthetic process"/>
    <property type="evidence" value="ECO:0007669"/>
    <property type="project" value="UniProtKB-UniRule"/>
</dbReference>
<keyword evidence="5 8" id="KW-1133">Transmembrane helix</keyword>
<dbReference type="Gene3D" id="3.60.110.10">
    <property type="entry name" value="Carbon-nitrogen hydrolase"/>
    <property type="match status" value="1"/>
</dbReference>
<feature type="domain" description="CN hydrolase" evidence="10">
    <location>
        <begin position="279"/>
        <end position="527"/>
    </location>
</feature>
<dbReference type="EC" id="2.3.1.269" evidence="8"/>
<reference evidence="11" key="1">
    <citation type="submission" date="2020-10" db="EMBL/GenBank/DDBJ databases">
        <authorList>
            <person name="Castelo-Branco R."/>
            <person name="Eusebio N."/>
            <person name="Adriana R."/>
            <person name="Vieira A."/>
            <person name="Brugerolle De Fraissinette N."/>
            <person name="Rezende De Castro R."/>
            <person name="Schneider M.P."/>
            <person name="Vasconcelos V."/>
            <person name="Leao P.N."/>
        </authorList>
    </citation>
    <scope>NUCLEOTIDE SEQUENCE</scope>
    <source>
        <strain evidence="11">LEGE 11480</strain>
    </source>
</reference>
<evidence type="ECO:0000256" key="7">
    <source>
        <dbReference type="ARBA" id="ARBA00023315"/>
    </source>
</evidence>
<feature type="transmembrane region" description="Helical" evidence="8">
    <location>
        <begin position="243"/>
        <end position="263"/>
    </location>
</feature>
<keyword evidence="2 8" id="KW-1003">Cell membrane</keyword>
<protein>
    <recommendedName>
        <fullName evidence="8">Apolipoprotein N-acyltransferase</fullName>
        <shortName evidence="8">ALP N-acyltransferase</shortName>
        <ecNumber evidence="8">2.3.1.269</ecNumber>
    </recommendedName>
</protein>
<dbReference type="Pfam" id="PF00795">
    <property type="entry name" value="CN_hydrolase"/>
    <property type="match status" value="1"/>
</dbReference>
<evidence type="ECO:0000256" key="3">
    <source>
        <dbReference type="ARBA" id="ARBA00022679"/>
    </source>
</evidence>
<evidence type="ECO:0000256" key="8">
    <source>
        <dbReference type="HAMAP-Rule" id="MF_01148"/>
    </source>
</evidence>
<dbReference type="Proteomes" id="UP000625316">
    <property type="component" value="Unassembled WGS sequence"/>
</dbReference>
<comment type="function">
    <text evidence="8">Catalyzes the phospholipid dependent N-acylation of the N-terminal cysteine of apolipoprotein, the last step in lipoprotein maturation.</text>
</comment>
<keyword evidence="3 8" id="KW-0808">Transferase</keyword>
<dbReference type="EMBL" id="JADEXQ010000003">
    <property type="protein sequence ID" value="MBE9028371.1"/>
    <property type="molecule type" value="Genomic_DNA"/>
</dbReference>
<gene>
    <name evidence="8 11" type="primary">lnt</name>
    <name evidence="11" type="ORF">IQ266_01210</name>
</gene>